<protein>
    <submittedName>
        <fullName evidence="5">Major allergen Pru av 1</fullName>
    </submittedName>
</protein>
<dbReference type="SUPFAM" id="SSF55961">
    <property type="entry name" value="Bet v1-like"/>
    <property type="match status" value="1"/>
</dbReference>
<dbReference type="GO" id="GO:0006952">
    <property type="term" value="P:defense response"/>
    <property type="evidence" value="ECO:0007669"/>
    <property type="project" value="UniProtKB-KW"/>
</dbReference>
<dbReference type="InterPro" id="IPR000916">
    <property type="entry name" value="Bet_v_I/MLP"/>
</dbReference>
<evidence type="ECO:0000256" key="1">
    <source>
        <dbReference type="ARBA" id="ARBA00009744"/>
    </source>
</evidence>
<dbReference type="GO" id="GO:0009738">
    <property type="term" value="P:abscisic acid-activated signaling pathway"/>
    <property type="evidence" value="ECO:0007669"/>
    <property type="project" value="InterPro"/>
</dbReference>
<dbReference type="InterPro" id="IPR050279">
    <property type="entry name" value="Plant_def-hormone_signal"/>
</dbReference>
<evidence type="ECO:0000313" key="6">
    <source>
        <dbReference type="Proteomes" id="UP000288805"/>
    </source>
</evidence>
<dbReference type="EMBL" id="QGNW01000089">
    <property type="protein sequence ID" value="RVW99131.1"/>
    <property type="molecule type" value="Genomic_DNA"/>
</dbReference>
<dbReference type="CDD" id="cd07816">
    <property type="entry name" value="Bet_v1-like"/>
    <property type="match status" value="1"/>
</dbReference>
<dbReference type="Pfam" id="PF00407">
    <property type="entry name" value="Bet_v_1"/>
    <property type="match status" value="1"/>
</dbReference>
<keyword evidence="3" id="KW-0568">Pathogenesis-related protein</keyword>
<dbReference type="GO" id="GO:0010427">
    <property type="term" value="F:abscisic acid binding"/>
    <property type="evidence" value="ECO:0007669"/>
    <property type="project" value="InterPro"/>
</dbReference>
<name>A0A438IR23_VITVI</name>
<dbReference type="AlphaFoldDB" id="A0A438IR23"/>
<dbReference type="GO" id="GO:0004864">
    <property type="term" value="F:protein phosphatase inhibitor activity"/>
    <property type="evidence" value="ECO:0007669"/>
    <property type="project" value="InterPro"/>
</dbReference>
<accession>A0A438IR23</accession>
<evidence type="ECO:0000256" key="3">
    <source>
        <dbReference type="ARBA" id="ARBA00023265"/>
    </source>
</evidence>
<evidence type="ECO:0000256" key="2">
    <source>
        <dbReference type="ARBA" id="ARBA00022821"/>
    </source>
</evidence>
<evidence type="ECO:0000313" key="5">
    <source>
        <dbReference type="EMBL" id="RVW99131.1"/>
    </source>
</evidence>
<sequence>MGVFTYESEVTSSVPPAKMFKATVLDSDNLIPKIRPQDIKSVEILQGQGGPGTIKKIHFGEAALNQFLMSSKVVASPDGGCIYKNTKKYHTKAGVEISEEHVKGGKEESLALFKAIEAYLLAHPDAY</sequence>
<gene>
    <name evidence="5" type="primary">PRUA1_6</name>
    <name evidence="5" type="ORF">CK203_018966</name>
</gene>
<dbReference type="FunFam" id="3.30.530.20:FF:000007">
    <property type="entry name" value="Major pollen allergen Bet v 1-A"/>
    <property type="match status" value="1"/>
</dbReference>
<comment type="similarity">
    <text evidence="1">Belongs to the BetVI family.</text>
</comment>
<feature type="domain" description="Bet v I/Major latex protein" evidence="4">
    <location>
        <begin position="1"/>
        <end position="59"/>
    </location>
</feature>
<dbReference type="Proteomes" id="UP000288805">
    <property type="component" value="Unassembled WGS sequence"/>
</dbReference>
<proteinExistence type="inferred from homology"/>
<reference evidence="5 6" key="1">
    <citation type="journal article" date="2018" name="PLoS Genet.">
        <title>Population sequencing reveals clonal diversity and ancestral inbreeding in the grapevine cultivar Chardonnay.</title>
        <authorList>
            <person name="Roach M.J."/>
            <person name="Johnson D.L."/>
            <person name="Bohlmann J."/>
            <person name="van Vuuren H.J."/>
            <person name="Jones S.J."/>
            <person name="Pretorius I.S."/>
            <person name="Schmidt S.A."/>
            <person name="Borneman A.R."/>
        </authorList>
    </citation>
    <scope>NUCLEOTIDE SEQUENCE [LARGE SCALE GENOMIC DNA]</scope>
    <source>
        <strain evidence="6">cv. Chardonnay</strain>
        <tissue evidence="5">Leaf</tissue>
    </source>
</reference>
<dbReference type="GO" id="GO:0038023">
    <property type="term" value="F:signaling receptor activity"/>
    <property type="evidence" value="ECO:0007669"/>
    <property type="project" value="InterPro"/>
</dbReference>
<dbReference type="PANTHER" id="PTHR31213:SF55">
    <property type="entry name" value="STRESS-INDUCED PROTEIN SAM22"/>
    <property type="match status" value="1"/>
</dbReference>
<comment type="caution">
    <text evidence="5">The sequence shown here is derived from an EMBL/GenBank/DDBJ whole genome shotgun (WGS) entry which is preliminary data.</text>
</comment>
<dbReference type="InterPro" id="IPR023393">
    <property type="entry name" value="START-like_dom_sf"/>
</dbReference>
<evidence type="ECO:0000259" key="4">
    <source>
        <dbReference type="Pfam" id="PF00407"/>
    </source>
</evidence>
<dbReference type="PRINTS" id="PR00634">
    <property type="entry name" value="BETALLERGEN"/>
</dbReference>
<keyword evidence="2" id="KW-0611">Plant defense</keyword>
<dbReference type="PANTHER" id="PTHR31213">
    <property type="entry name" value="OS08G0374000 PROTEIN-RELATED"/>
    <property type="match status" value="1"/>
</dbReference>
<organism evidence="5 6">
    <name type="scientific">Vitis vinifera</name>
    <name type="common">Grape</name>
    <dbReference type="NCBI Taxonomy" id="29760"/>
    <lineage>
        <taxon>Eukaryota</taxon>
        <taxon>Viridiplantae</taxon>
        <taxon>Streptophyta</taxon>
        <taxon>Embryophyta</taxon>
        <taxon>Tracheophyta</taxon>
        <taxon>Spermatophyta</taxon>
        <taxon>Magnoliopsida</taxon>
        <taxon>eudicotyledons</taxon>
        <taxon>Gunneridae</taxon>
        <taxon>Pentapetalae</taxon>
        <taxon>rosids</taxon>
        <taxon>Vitales</taxon>
        <taxon>Vitaceae</taxon>
        <taxon>Viteae</taxon>
        <taxon>Vitis</taxon>
    </lineage>
</organism>
<dbReference type="Gene3D" id="3.30.530.20">
    <property type="match status" value="2"/>
</dbReference>
<dbReference type="InterPro" id="IPR024949">
    <property type="entry name" value="Bet_v_I_allergen"/>
</dbReference>